<feature type="compositionally biased region" description="Basic and acidic residues" evidence="2">
    <location>
        <begin position="1048"/>
        <end position="1070"/>
    </location>
</feature>
<keyword evidence="4" id="KW-1185">Reference proteome</keyword>
<feature type="compositionally biased region" description="Polar residues" evidence="2">
    <location>
        <begin position="1"/>
        <end position="11"/>
    </location>
</feature>
<dbReference type="EMBL" id="MIGC01001699">
    <property type="protein sequence ID" value="PHJ22386.1"/>
    <property type="molecule type" value="Genomic_DNA"/>
</dbReference>
<dbReference type="GO" id="GO:0016192">
    <property type="term" value="P:vesicle-mediated transport"/>
    <property type="evidence" value="ECO:0007669"/>
    <property type="project" value="TreeGrafter"/>
</dbReference>
<feature type="compositionally biased region" description="Basic and acidic residues" evidence="2">
    <location>
        <begin position="343"/>
        <end position="365"/>
    </location>
</feature>
<dbReference type="OrthoDB" id="1923006at2759"/>
<dbReference type="InterPro" id="IPR018203">
    <property type="entry name" value="GDP_dissociation_inhibitor"/>
</dbReference>
<gene>
    <name evidence="3" type="ORF">CSUI_003774</name>
</gene>
<feature type="region of interest" description="Disordered" evidence="2">
    <location>
        <begin position="1"/>
        <end position="67"/>
    </location>
</feature>
<feature type="region of interest" description="Disordered" evidence="2">
    <location>
        <begin position="516"/>
        <end position="550"/>
    </location>
</feature>
<dbReference type="Gene3D" id="1.10.405.10">
    <property type="entry name" value="Guanine Nucleotide Dissociation Inhibitor, domain 1"/>
    <property type="match status" value="1"/>
</dbReference>
<feature type="compositionally biased region" description="Basic and acidic residues" evidence="2">
    <location>
        <begin position="731"/>
        <end position="748"/>
    </location>
</feature>
<feature type="region of interest" description="Disordered" evidence="2">
    <location>
        <begin position="1044"/>
        <end position="1092"/>
    </location>
</feature>
<sequence length="1614" mass="182993">MTDQTDLSGNFSSSLSCSSSSSPTSSSASSSSENSSPSPSSFSSHSSSSCRSSCSSLRSSSSSSSSSLPLVSDVLIVGTGLTACMCAASLARYGAQVIQIDEGDNYGSPYQSLKFHELLHLFSSHEEQEDEAKEKNTIKPFKETSCRSSPRSSATSSASFLDTDSVHPLPSHTPGRHHASSLSSTPSIHSSSPACTKVVGTALSPMKESLSHAETSSLATKKKQERKIFSDEEQKRKLSCEETSFGTGRRCYLTWREDEEKGQGKLSSFSLSVESCRKKIKEKDREEDEEEEEEVCSLAMCMMASERRRRVTSSPRSYLFRSFTSRSFCFFPFMKKRMRRTRTKTDGWRDGEDDKDEGKRRREGGQDDEEGEENSKKERDKEINGSFHAPSETSVSSFPPGEVYVHPDHSPSVGDETASKKSKGTTHFSTPNHTSDRREEDDEDSYTSVKEEEDQFSWMKREEDLLSQRRISNGFSIDLLPRFLYSSSNVVDILVHCGGSRYLEFRPIAAPVFVAEVDGEEEEESEKDETEKEEGEEEDHLHAGEGKELSTSMMIGENKKEKEMKGREEEEGKGERCLDEEMKMKKSRGFFPEKMFFSLTRASKEDHSKMMSTQDQVGIERKEQNRIDLEPIPLSRSAIFSSGVLTLREKRLLMKFISGVASQYLSPLFLSAAHSWRREDRGKTEKKSHSSIEEGEEEKCIQAEKEKHKKKIGVSSSSSIQSSFTVVPSSQEKKVVCDDDEKQEKDSRSLNPRYTNNEEEEKKEREKKEEQEEKGKRKCPQISWKGYLDEQNLTEKLQRYLTFGLCLCESPLSFGGACASLNCKKGKEALTRETKKLVCATEAKEEEGRCCSLERRRDDGIGEGFQDANEGQKRLELFIRSLGVYGHQQTPRGGGGGGGGVYLYPLFGAGDFCQAFSRVASLSEAIYMLRAGITSIQISSSSSLTARRKDDKGEIERKEEKEKEGEDDDAFSCEGRSEDFVKMKRQEDQEKREDVVRKKNIPNLSDLCLLERNTSPIRVYLTNGECIQTRLLLFEADTLPPLDTPVKISEKGAAKHDKEKGKKDEEEEPKKKKNGKRGRDDEDGQDVCGSSHSIDCKERREYIVTRSLGEILFGGVSSSLGEDEEEEEKKKKKKRRKMDAGEETEKGDLDPHPNEHMKGISEGSDEKQGALQERSSGGRKKTIEEEEDGRRISVRATNDEEVSMQGSPSPDKEEEEKKDEEESEKGEDDRRENSRDMRCSCHLVAICRQPVLKGKGFRLCVCTVRKRVGDRNKKKRITSSRDILDLSFSTERDNSATPEIQWPVHILQTDCTCGTAPQGYTLLHLSHVCTPGDEVCGCTNTASVYGCSPLKVFTSTTRDISRKRSKEEKRGRRPCRMLWCVFKRLLFSSYKRDDDMRERKENEAHQRQFSVERDCIFTCSYLFKPSGQTSYEREWLDRGVGVLARYEGVFRDIVLRNARKKKENALFSMRNDGREDREIIDTERREKNEEKEELCMDRREEKGDERRNEKDNRIDELCSQRNESSDGREMQGDYRTGCVILPPPPVVPLYTLLREPENCLHVISTLLGQPELSIEDLIPQHVRQGLDDAEAQRQFLTAPYEQLDKLVEEKEEDR</sequence>
<dbReference type="GeneID" id="94427180"/>
<name>A0A2C6L4B6_9APIC</name>
<protein>
    <submittedName>
        <fullName evidence="3">Gdp dissociation inhibitor</fullName>
    </submittedName>
</protein>
<feature type="region of interest" description="Disordered" evidence="2">
    <location>
        <begin position="341"/>
        <end position="455"/>
    </location>
</feature>
<dbReference type="Gene3D" id="3.50.50.60">
    <property type="entry name" value="FAD/NAD(P)-binding domain"/>
    <property type="match status" value="2"/>
</dbReference>
<feature type="compositionally biased region" description="Acidic residues" evidence="2">
    <location>
        <begin position="517"/>
        <end position="538"/>
    </location>
</feature>
<feature type="region of interest" description="Disordered" evidence="2">
    <location>
        <begin position="942"/>
        <end position="996"/>
    </location>
</feature>
<feature type="compositionally biased region" description="Basic and acidic residues" evidence="2">
    <location>
        <begin position="947"/>
        <end position="964"/>
    </location>
</feature>
<feature type="compositionally biased region" description="Basic and acidic residues" evidence="2">
    <location>
        <begin position="126"/>
        <end position="145"/>
    </location>
</feature>
<evidence type="ECO:0000313" key="4">
    <source>
        <dbReference type="Proteomes" id="UP000221165"/>
    </source>
</evidence>
<feature type="compositionally biased region" description="Acidic residues" evidence="2">
    <location>
        <begin position="439"/>
        <end position="455"/>
    </location>
</feature>
<feature type="compositionally biased region" description="Basic and acidic residues" evidence="2">
    <location>
        <begin position="373"/>
        <end position="383"/>
    </location>
</feature>
<dbReference type="Gene3D" id="3.30.519.10">
    <property type="entry name" value="Guanine Nucleotide Dissociation Inhibitor, domain 2"/>
    <property type="match status" value="1"/>
</dbReference>
<dbReference type="GO" id="GO:0005634">
    <property type="term" value="C:nucleus"/>
    <property type="evidence" value="ECO:0007669"/>
    <property type="project" value="TreeGrafter"/>
</dbReference>
<feature type="region of interest" description="Disordered" evidence="2">
    <location>
        <begin position="1114"/>
        <end position="1233"/>
    </location>
</feature>
<evidence type="ECO:0000256" key="1">
    <source>
        <dbReference type="ARBA" id="ARBA00005593"/>
    </source>
</evidence>
<dbReference type="SUPFAM" id="SSF51905">
    <property type="entry name" value="FAD/NAD(P)-binding domain"/>
    <property type="match status" value="2"/>
</dbReference>
<comment type="caution">
    <text evidence="3">The sequence shown here is derived from an EMBL/GenBank/DDBJ whole genome shotgun (WGS) entry which is preliminary data.</text>
</comment>
<feature type="region of interest" description="Disordered" evidence="2">
    <location>
        <begin position="1486"/>
        <end position="1530"/>
    </location>
</feature>
<comment type="similarity">
    <text evidence="1">Belongs to the Rab GDI family.</text>
</comment>
<dbReference type="InterPro" id="IPR036188">
    <property type="entry name" value="FAD/NAD-bd_sf"/>
</dbReference>
<dbReference type="GO" id="GO:0005092">
    <property type="term" value="F:GDP-dissociation inhibitor activity"/>
    <property type="evidence" value="ECO:0007669"/>
    <property type="project" value="InterPro"/>
</dbReference>
<dbReference type="RefSeq" id="XP_067924063.1">
    <property type="nucleotide sequence ID" value="XM_068063969.1"/>
</dbReference>
<feature type="compositionally biased region" description="Low complexity" evidence="2">
    <location>
        <begin position="12"/>
        <end position="67"/>
    </location>
</feature>
<evidence type="ECO:0000256" key="2">
    <source>
        <dbReference type="SAM" id="MobiDB-lite"/>
    </source>
</evidence>
<feature type="compositionally biased region" description="Basic and acidic residues" evidence="2">
    <location>
        <begin position="539"/>
        <end position="548"/>
    </location>
</feature>
<dbReference type="Proteomes" id="UP000221165">
    <property type="component" value="Unassembled WGS sequence"/>
</dbReference>
<feature type="compositionally biased region" description="Acidic residues" evidence="2">
    <location>
        <begin position="1212"/>
        <end position="1226"/>
    </location>
</feature>
<feature type="compositionally biased region" description="Basic and acidic residues" evidence="2">
    <location>
        <begin position="760"/>
        <end position="775"/>
    </location>
</feature>
<feature type="compositionally biased region" description="Basic and acidic residues" evidence="2">
    <location>
        <begin position="1138"/>
        <end position="1168"/>
    </location>
</feature>
<dbReference type="GO" id="GO:0005968">
    <property type="term" value="C:Rab-protein geranylgeranyltransferase complex"/>
    <property type="evidence" value="ECO:0007669"/>
    <property type="project" value="TreeGrafter"/>
</dbReference>
<feature type="region of interest" description="Disordered" evidence="2">
    <location>
        <begin position="676"/>
        <end position="699"/>
    </location>
</feature>
<feature type="compositionally biased region" description="Low complexity" evidence="2">
    <location>
        <begin position="146"/>
        <end position="159"/>
    </location>
</feature>
<proteinExistence type="inferred from homology"/>
<dbReference type="PANTHER" id="PTHR11787:SF4">
    <property type="entry name" value="CHM, RAB ESCORT PROTEIN 1"/>
    <property type="match status" value="1"/>
</dbReference>
<feature type="region of interest" description="Disordered" evidence="2">
    <location>
        <begin position="731"/>
        <end position="775"/>
    </location>
</feature>
<dbReference type="GO" id="GO:0005829">
    <property type="term" value="C:cytosol"/>
    <property type="evidence" value="ECO:0007669"/>
    <property type="project" value="TreeGrafter"/>
</dbReference>
<dbReference type="PANTHER" id="PTHR11787">
    <property type="entry name" value="RAB GDP-DISSOCIATION INHIBITOR"/>
    <property type="match status" value="1"/>
</dbReference>
<evidence type="ECO:0000313" key="3">
    <source>
        <dbReference type="EMBL" id="PHJ22386.1"/>
    </source>
</evidence>
<accession>A0A2C6L4B6</accession>
<dbReference type="GO" id="GO:0007264">
    <property type="term" value="P:small GTPase-mediated signal transduction"/>
    <property type="evidence" value="ECO:0007669"/>
    <property type="project" value="InterPro"/>
</dbReference>
<dbReference type="VEuPathDB" id="ToxoDB:CSUI_003774"/>
<feature type="compositionally biased region" description="Low complexity" evidence="2">
    <location>
        <begin position="180"/>
        <end position="192"/>
    </location>
</feature>
<feature type="compositionally biased region" description="Basic and acidic residues" evidence="2">
    <location>
        <begin position="975"/>
        <end position="996"/>
    </location>
</feature>
<organism evidence="3 4">
    <name type="scientific">Cystoisospora suis</name>
    <dbReference type="NCBI Taxonomy" id="483139"/>
    <lineage>
        <taxon>Eukaryota</taxon>
        <taxon>Sar</taxon>
        <taxon>Alveolata</taxon>
        <taxon>Apicomplexa</taxon>
        <taxon>Conoidasida</taxon>
        <taxon>Coccidia</taxon>
        <taxon>Eucoccidiorida</taxon>
        <taxon>Eimeriorina</taxon>
        <taxon>Sarcocystidae</taxon>
        <taxon>Cystoisospora</taxon>
    </lineage>
</organism>
<feature type="region of interest" description="Disordered" evidence="2">
    <location>
        <begin position="126"/>
        <end position="194"/>
    </location>
</feature>
<dbReference type="Pfam" id="PF00996">
    <property type="entry name" value="GDI"/>
    <property type="match status" value="1"/>
</dbReference>
<reference evidence="3 4" key="1">
    <citation type="journal article" date="2017" name="Int. J. Parasitol.">
        <title>The genome of the protozoan parasite Cystoisospora suis and a reverse vaccinology approach to identify vaccine candidates.</title>
        <authorList>
            <person name="Palmieri N."/>
            <person name="Shrestha A."/>
            <person name="Ruttkowski B."/>
            <person name="Beck T."/>
            <person name="Vogl C."/>
            <person name="Tomley F."/>
            <person name="Blake D.P."/>
            <person name="Joachim A."/>
        </authorList>
    </citation>
    <scope>NUCLEOTIDE SEQUENCE [LARGE SCALE GENOMIC DNA]</scope>
    <source>
        <strain evidence="3 4">Wien I</strain>
    </source>
</reference>